<keyword evidence="3" id="KW-0325">Glycoprotein</keyword>
<evidence type="ECO:0000256" key="1">
    <source>
        <dbReference type="ARBA" id="ARBA00022614"/>
    </source>
</evidence>
<dbReference type="InterPro" id="IPR032675">
    <property type="entry name" value="LRR_dom_sf"/>
</dbReference>
<dbReference type="InterPro" id="IPR050647">
    <property type="entry name" value="Plant_LRR-RLKs"/>
</dbReference>
<evidence type="ECO:0000256" key="2">
    <source>
        <dbReference type="ARBA" id="ARBA00022737"/>
    </source>
</evidence>
<dbReference type="InterPro" id="IPR001611">
    <property type="entry name" value="Leu-rich_rpt"/>
</dbReference>
<dbReference type="Proteomes" id="UP001472677">
    <property type="component" value="Unassembled WGS sequence"/>
</dbReference>
<sequence length="117" mass="13375">MTNFNVLLRNLRWNKLQDVLPPEMGDLERLTHLKKLLKFAFDADIYLTGGVPAQLANLTNLEILYLDHNQFSGRIPNAFYKHPLLKELYIEGNGFRPGVNPIGAHKVLELSDTDFLV</sequence>
<organism evidence="4 5">
    <name type="scientific">Hibiscus sabdariffa</name>
    <name type="common">roselle</name>
    <dbReference type="NCBI Taxonomy" id="183260"/>
    <lineage>
        <taxon>Eukaryota</taxon>
        <taxon>Viridiplantae</taxon>
        <taxon>Streptophyta</taxon>
        <taxon>Embryophyta</taxon>
        <taxon>Tracheophyta</taxon>
        <taxon>Spermatophyta</taxon>
        <taxon>Magnoliopsida</taxon>
        <taxon>eudicotyledons</taxon>
        <taxon>Gunneridae</taxon>
        <taxon>Pentapetalae</taxon>
        <taxon>rosids</taxon>
        <taxon>malvids</taxon>
        <taxon>Malvales</taxon>
        <taxon>Malvaceae</taxon>
        <taxon>Malvoideae</taxon>
        <taxon>Hibiscus</taxon>
    </lineage>
</organism>
<proteinExistence type="predicted"/>
<evidence type="ECO:0000313" key="4">
    <source>
        <dbReference type="EMBL" id="KAK8515875.1"/>
    </source>
</evidence>
<keyword evidence="1" id="KW-0433">Leucine-rich repeat</keyword>
<gene>
    <name evidence="4" type="ORF">V6N12_016181</name>
</gene>
<dbReference type="Gene3D" id="3.80.10.10">
    <property type="entry name" value="Ribonuclease Inhibitor"/>
    <property type="match status" value="1"/>
</dbReference>
<reference evidence="4 5" key="1">
    <citation type="journal article" date="2024" name="G3 (Bethesda)">
        <title>Genome assembly of Hibiscus sabdariffa L. provides insights into metabolisms of medicinal natural products.</title>
        <authorList>
            <person name="Kim T."/>
        </authorList>
    </citation>
    <scope>NUCLEOTIDE SEQUENCE [LARGE SCALE GENOMIC DNA]</scope>
    <source>
        <strain evidence="4">TK-2024</strain>
        <tissue evidence="4">Old leaves</tissue>
    </source>
</reference>
<dbReference type="PANTHER" id="PTHR48056">
    <property type="entry name" value="LRR RECEPTOR-LIKE SERINE/THREONINE-PROTEIN KINASE-RELATED"/>
    <property type="match status" value="1"/>
</dbReference>
<dbReference type="Pfam" id="PF13855">
    <property type="entry name" value="LRR_8"/>
    <property type="match status" value="1"/>
</dbReference>
<name>A0ABR2C8Y0_9ROSI</name>
<evidence type="ECO:0000313" key="5">
    <source>
        <dbReference type="Proteomes" id="UP001472677"/>
    </source>
</evidence>
<keyword evidence="5" id="KW-1185">Reference proteome</keyword>
<keyword evidence="2" id="KW-0677">Repeat</keyword>
<accession>A0ABR2C8Y0</accession>
<comment type="caution">
    <text evidence="4">The sequence shown here is derived from an EMBL/GenBank/DDBJ whole genome shotgun (WGS) entry which is preliminary data.</text>
</comment>
<protein>
    <submittedName>
        <fullName evidence="4">Uncharacterized protein</fullName>
    </submittedName>
</protein>
<dbReference type="EMBL" id="JBBPBM010000062">
    <property type="protein sequence ID" value="KAK8515875.1"/>
    <property type="molecule type" value="Genomic_DNA"/>
</dbReference>
<dbReference type="SUPFAM" id="SSF52058">
    <property type="entry name" value="L domain-like"/>
    <property type="match status" value="1"/>
</dbReference>
<evidence type="ECO:0000256" key="3">
    <source>
        <dbReference type="ARBA" id="ARBA00023180"/>
    </source>
</evidence>